<evidence type="ECO:0000256" key="2">
    <source>
        <dbReference type="SAM" id="MobiDB-lite"/>
    </source>
</evidence>
<dbReference type="InterPro" id="IPR057670">
    <property type="entry name" value="SH3_retrovirus"/>
</dbReference>
<feature type="coiled-coil region" evidence="1">
    <location>
        <begin position="1617"/>
        <end position="1669"/>
    </location>
</feature>
<organism evidence="5">
    <name type="scientific">Tanacetum cinerariifolium</name>
    <name type="common">Dalmatian daisy</name>
    <name type="synonym">Chrysanthemum cinerariifolium</name>
    <dbReference type="NCBI Taxonomy" id="118510"/>
    <lineage>
        <taxon>Eukaryota</taxon>
        <taxon>Viridiplantae</taxon>
        <taxon>Streptophyta</taxon>
        <taxon>Embryophyta</taxon>
        <taxon>Tracheophyta</taxon>
        <taxon>Spermatophyta</taxon>
        <taxon>Magnoliopsida</taxon>
        <taxon>eudicotyledons</taxon>
        <taxon>Gunneridae</taxon>
        <taxon>Pentapetalae</taxon>
        <taxon>asterids</taxon>
        <taxon>campanulids</taxon>
        <taxon>Asterales</taxon>
        <taxon>Asteraceae</taxon>
        <taxon>Asteroideae</taxon>
        <taxon>Anthemideae</taxon>
        <taxon>Anthemidinae</taxon>
        <taxon>Tanacetum</taxon>
    </lineage>
</organism>
<feature type="domain" description="Retroviral polymerase SH3-like" evidence="4">
    <location>
        <begin position="182"/>
        <end position="226"/>
    </location>
</feature>
<sequence length="1737" mass="196050">MSYDDIRLIFEKKFNSNVDFPEKTKEQMEEEDSRALKRKTKSSEEKAAKKQKLEEEVEELKKHLQIVPNDEDGVYTEATSLALKMILLVDRRYPLTRFTLDQMLNNVRLEVEEESEVSLELLRLYNVFGGNPKGGKNAGKGKIRTGKLDFDDVYFVKELKFNLFSVSQMCDKKNNFLVIDTECKFDGKADEGFLVGYSVSSKSFRVFNSRTQIVQETLHINFLENKPNVAGSGPTWLFDIDTLTKSMNYQPTTVGNQSNSSAGVQEQFDAEKAGEDNVQHYMHFPLWSSGFKNPQNTDGDVAFEVKEPEFEGNKLEHFIAEFEDLSANNIKEVNDADSLVPTAGQISTNSTNTFSAAGPSNTTVSPTHRKYSYVDTSQYLDDPNMPELEDITYYNIEEDVGAEADFTNLESTITVSPIPTTRVHKDHHEKGIDYKEVFAPVARMEAIRLFLAYASLMGFMVYQMDVKSIFLYGTIKEEDKYVAEILRKFGLTDRKSASTPIDTEKPLLKDSYGEDVDVHTYRLMIGSLMYLTSSRPDIMFTVYACARLQVTLKVSHLHPVKRIFRYLKGKPHLGLWYPKDSPFNLVASSDNDYAGASLDRKSTTGGCQFLGCRLISWQYKKKTIVATSSTEAEYVAAASCCTQVLWIQNQLLNYGLVRNVDSSTKFYMYSRFLQLMIRAQVGVLSSHIIKYSSPALIQKVFANIRRVGKGFSRVDTPLFEGMIVAQQADDVADEGADGVDVDGEIIVNIDADDDVTLKDVAAVEKDVEIEEHADVAAVEKDVEIEEHAIDDKLEPTELKEVVEVVTTAKLMTEVVTTAAATITAATTPITAATITTAPSAARRRKGVVIRDPDETATPAIIIHSEPKSKDKGKGMMVEEPKPLKKQAQIEQDEAYSRDHSDDLAGREKIPIDKVHSRSNALQHTKCIILSPEFKLPDENQVLLRVPRENNMYNIDLKNIVPSRDLTCLFTKATFDEYNLWQRRLGYIDFKTMNKLVKEFEDLFANSINEVNDADSPVPAVGKISTNSTNTFSAAGPSSTTVSSKHGKSSYVDTSQYPDDLNMLELEDITYYDVEEDVGAEADFTNLETTITGQKGCRGIIVRNKARLVAQGHTQEEFIDYEEVFTPVARIEAIRLFLAYASFIGFMVYQMDVESVFLYETIKEEVYVCQHPGFEDPNYPDQVYKVVKALYGLHQAPRAWYETLANYLLENGFQRGKIDQSLFIKSQDKYVAEILRKFGLTDGKSASTPIDTKKPLLKDPDESIECLPNEEIFTELSRMGLMKNVDSSTKFYMYPRFLQLMIRAQVGDLSSHTTKYSSSALTQKVFANMRRVGKEFSRVDTPLFEGMIVAQQVDDVADKGAAGVDVVPAATTEPFIPSPKPTTQPLLPSQELPSTSQVEALEYDKVAQALKIIKLKQRVKKLERKNKLKVYGLKRLRKVRTARRVESSVDTDMDNQEDAFKRGEIIVNIDAYEDVTLKDVAAVEKDVEIEEQADDDELEPTELKEVVEVVTTAKLMTELVTAAAATITAAMTPITADPSAARRRKGVIIRDLGKTATTYIIIHSEPKSKDKGKGIMDDVIEQVQRKEKEDNVVMRNTAGFKMDYFKGMSYDDIRLIFKKKFNSNVAFLEKTKEQMEEEDNRALKRMTESSEEKVAKKQKLDEEVEELKKHLQIVPNDEDGVYTEATPLALKVPVVDYVIHKDNNKPYFKIIRADGTHQLFLSFLSLLRNFNREDLEVL</sequence>
<dbReference type="Pfam" id="PF25597">
    <property type="entry name" value="SH3_retrovirus"/>
    <property type="match status" value="1"/>
</dbReference>
<dbReference type="InterPro" id="IPR013103">
    <property type="entry name" value="RVT_2"/>
</dbReference>
<accession>A0A6L2K2C2</accession>
<comment type="caution">
    <text evidence="5">The sequence shown here is derived from an EMBL/GenBank/DDBJ whole genome shotgun (WGS) entry which is preliminary data.</text>
</comment>
<keyword evidence="1" id="KW-0175">Coiled coil</keyword>
<dbReference type="CDD" id="cd09272">
    <property type="entry name" value="RNase_HI_RT_Ty1"/>
    <property type="match status" value="1"/>
</dbReference>
<feature type="region of interest" description="Disordered" evidence="2">
    <location>
        <begin position="21"/>
        <end position="52"/>
    </location>
</feature>
<feature type="compositionally biased region" description="Basic and acidic residues" evidence="2">
    <location>
        <begin position="41"/>
        <end position="52"/>
    </location>
</feature>
<dbReference type="PANTHER" id="PTHR11439:SF495">
    <property type="entry name" value="REVERSE TRANSCRIPTASE, RNA-DEPENDENT DNA POLYMERASE-RELATED"/>
    <property type="match status" value="1"/>
</dbReference>
<evidence type="ECO:0000259" key="3">
    <source>
        <dbReference type="Pfam" id="PF07727"/>
    </source>
</evidence>
<proteinExistence type="predicted"/>
<evidence type="ECO:0000256" key="1">
    <source>
        <dbReference type="SAM" id="Coils"/>
    </source>
</evidence>
<dbReference type="PANTHER" id="PTHR11439">
    <property type="entry name" value="GAG-POL-RELATED RETROTRANSPOSON"/>
    <property type="match status" value="1"/>
</dbReference>
<dbReference type="EMBL" id="BKCJ010001639">
    <property type="protein sequence ID" value="GEU42952.1"/>
    <property type="molecule type" value="Genomic_DNA"/>
</dbReference>
<gene>
    <name evidence="5" type="ORF">Tci_014930</name>
</gene>
<protein>
    <submittedName>
        <fullName evidence="5">Uncharacterized protein</fullName>
    </submittedName>
</protein>
<feature type="domain" description="Reverse transcriptase Ty1/copia-type" evidence="3">
    <location>
        <begin position="430"/>
        <end position="482"/>
    </location>
</feature>
<name>A0A6L2K2C2_TANCI</name>
<reference evidence="5" key="1">
    <citation type="journal article" date="2019" name="Sci. Rep.">
        <title>Draft genome of Tanacetum cinerariifolium, the natural source of mosquito coil.</title>
        <authorList>
            <person name="Yamashiro T."/>
            <person name="Shiraishi A."/>
            <person name="Satake H."/>
            <person name="Nakayama K."/>
        </authorList>
    </citation>
    <scope>NUCLEOTIDE SEQUENCE</scope>
</reference>
<evidence type="ECO:0000259" key="4">
    <source>
        <dbReference type="Pfam" id="PF25597"/>
    </source>
</evidence>
<evidence type="ECO:0000313" key="5">
    <source>
        <dbReference type="EMBL" id="GEU42952.1"/>
    </source>
</evidence>
<feature type="domain" description="Reverse transcriptase Ty1/copia-type" evidence="3">
    <location>
        <begin position="1100"/>
        <end position="1225"/>
    </location>
</feature>
<feature type="region of interest" description="Disordered" evidence="2">
    <location>
        <begin position="882"/>
        <end position="902"/>
    </location>
</feature>
<dbReference type="Pfam" id="PF07727">
    <property type="entry name" value="RVT_2"/>
    <property type="match status" value="2"/>
</dbReference>